<dbReference type="EMBL" id="PDUG01000003">
    <property type="protein sequence ID" value="PIC41548.1"/>
    <property type="molecule type" value="Genomic_DNA"/>
</dbReference>
<evidence type="ECO:0000313" key="1">
    <source>
        <dbReference type="EMBL" id="PIC41548.1"/>
    </source>
</evidence>
<comment type="caution">
    <text evidence="1">The sequence shown here is derived from an EMBL/GenBank/DDBJ whole genome shotgun (WGS) entry which is preliminary data.</text>
</comment>
<evidence type="ECO:0000313" key="2">
    <source>
        <dbReference type="Proteomes" id="UP000230233"/>
    </source>
</evidence>
<sequence>MGFWRFILMFLKRNRNFPDISTMEVFDAPSFVKVFTSFWKLAIPLVPLNLIQPMIEMSATANCTSVDQARVKDIMVS</sequence>
<gene>
    <name evidence="1" type="primary">Cnig_chr_III.g8929</name>
    <name evidence="1" type="ORF">B9Z55_008929</name>
</gene>
<name>A0A2G5UPV4_9PELO</name>
<reference evidence="2" key="1">
    <citation type="submission" date="2017-10" db="EMBL/GenBank/DDBJ databases">
        <title>Rapid genome shrinkage in a self-fertile nematode reveals novel sperm competition proteins.</title>
        <authorList>
            <person name="Yin D."/>
            <person name="Schwarz E.M."/>
            <person name="Thomas C.G."/>
            <person name="Felde R.L."/>
            <person name="Korf I.F."/>
            <person name="Cutter A.D."/>
            <person name="Schartner C.M."/>
            <person name="Ralston E.J."/>
            <person name="Meyer B.J."/>
            <person name="Haag E.S."/>
        </authorList>
    </citation>
    <scope>NUCLEOTIDE SEQUENCE [LARGE SCALE GENOMIC DNA]</scope>
    <source>
        <strain evidence="2">JU1422</strain>
    </source>
</reference>
<keyword evidence="2" id="KW-1185">Reference proteome</keyword>
<dbReference type="Proteomes" id="UP000230233">
    <property type="component" value="Chromosome III"/>
</dbReference>
<accession>A0A2G5UPV4</accession>
<protein>
    <submittedName>
        <fullName evidence="1">Uncharacterized protein</fullName>
    </submittedName>
</protein>
<proteinExistence type="predicted"/>
<dbReference type="AlphaFoldDB" id="A0A2G5UPV4"/>
<organism evidence="1 2">
    <name type="scientific">Caenorhabditis nigoni</name>
    <dbReference type="NCBI Taxonomy" id="1611254"/>
    <lineage>
        <taxon>Eukaryota</taxon>
        <taxon>Metazoa</taxon>
        <taxon>Ecdysozoa</taxon>
        <taxon>Nematoda</taxon>
        <taxon>Chromadorea</taxon>
        <taxon>Rhabditida</taxon>
        <taxon>Rhabditina</taxon>
        <taxon>Rhabditomorpha</taxon>
        <taxon>Rhabditoidea</taxon>
        <taxon>Rhabditidae</taxon>
        <taxon>Peloderinae</taxon>
        <taxon>Caenorhabditis</taxon>
    </lineage>
</organism>